<dbReference type="InterPro" id="IPR052028">
    <property type="entry name" value="HipA_Ser/Thr_kinase"/>
</dbReference>
<keyword evidence="2" id="KW-0808">Transferase</keyword>
<dbReference type="GO" id="GO:0005829">
    <property type="term" value="C:cytosol"/>
    <property type="evidence" value="ECO:0007669"/>
    <property type="project" value="TreeGrafter"/>
</dbReference>
<sequence length="416" mass="46561">MLNHKLLVKRRLSDGSSINIGELAENNQGIFFQYNEHYLEHYATSIAPFTLEFNDGLQKAPLTPHKKLHGVFADSLPDGWGLYLMDRIFRKNDINPKTVSQLERLSYIGSNCLGALYYEPELHLTEQEFEQSYTIQKLGQQAVEEFEGVETEFVEHLMNAGGSGGARPKINATILADGTYTTKRDAVGKHCIIKLTSEKFDLKHEESLVEFCCMQLANACGIETPVFDLFDAGSGRYWLRQDRFDCVGSNSNGRLHMISASGLLDAPFREPSLDYVDLVKATQVMCGAKEAEKLIKRALFNYLISNQDDHAKNFAFLCSDNGDWTLSPFYDVIYSPSPYGQHMTSFDGNGVVPSKNSLDVMARHAGIKLKAVRQMADEILAVLSNAQAIFSNAGLTKSTANEILKVFEQRKKQLDI</sequence>
<dbReference type="Pfam" id="PF07804">
    <property type="entry name" value="HipA_C"/>
    <property type="match status" value="1"/>
</dbReference>
<feature type="domain" description="HipA-like C-terminal" evidence="4">
    <location>
        <begin position="163"/>
        <end position="381"/>
    </location>
</feature>
<dbReference type="EMBL" id="CP026605">
    <property type="protein sequence ID" value="AWB69152.1"/>
    <property type="molecule type" value="Genomic_DNA"/>
</dbReference>
<dbReference type="Pfam" id="PF13657">
    <property type="entry name" value="Couple_hipA"/>
    <property type="match status" value="1"/>
</dbReference>
<dbReference type="KEGG" id="cate:C2869_21860"/>
<dbReference type="Gene3D" id="1.10.1070.20">
    <property type="match status" value="1"/>
</dbReference>
<keyword evidence="6" id="KW-0614">Plasmid</keyword>
<dbReference type="AlphaFoldDB" id="A0A2S0VYA1"/>
<proteinExistence type="inferred from homology"/>
<organism evidence="6 7">
    <name type="scientific">Saccharobesus litoralis</name>
    <dbReference type="NCBI Taxonomy" id="2172099"/>
    <lineage>
        <taxon>Bacteria</taxon>
        <taxon>Pseudomonadati</taxon>
        <taxon>Pseudomonadota</taxon>
        <taxon>Gammaproteobacteria</taxon>
        <taxon>Alteromonadales</taxon>
        <taxon>Alteromonadaceae</taxon>
        <taxon>Saccharobesus</taxon>
    </lineage>
</organism>
<feature type="domain" description="HipA N-terminal subdomain 1" evidence="5">
    <location>
        <begin position="19"/>
        <end position="118"/>
    </location>
</feature>
<dbReference type="Proteomes" id="UP000244441">
    <property type="component" value="Plasmid unnamed1"/>
</dbReference>
<evidence type="ECO:0000313" key="7">
    <source>
        <dbReference type="Proteomes" id="UP000244441"/>
    </source>
</evidence>
<dbReference type="InterPro" id="IPR012893">
    <property type="entry name" value="HipA-like_C"/>
</dbReference>
<keyword evidence="3 6" id="KW-0418">Kinase</keyword>
<geneLocation type="plasmid" evidence="6">
    <name>unnamed1</name>
</geneLocation>
<dbReference type="RefSeq" id="WP_108605190.1">
    <property type="nucleotide sequence ID" value="NZ_CP026605.1"/>
</dbReference>
<evidence type="ECO:0000313" key="6">
    <source>
        <dbReference type="EMBL" id="AWB69152.1"/>
    </source>
</evidence>
<name>A0A2S0VYA1_9ALTE</name>
<dbReference type="PANTHER" id="PTHR37419:SF8">
    <property type="entry name" value="TOXIN YJJJ"/>
    <property type="match status" value="1"/>
</dbReference>
<dbReference type="InterPro" id="IPR017508">
    <property type="entry name" value="HipA_N1"/>
</dbReference>
<evidence type="ECO:0000256" key="3">
    <source>
        <dbReference type="ARBA" id="ARBA00022777"/>
    </source>
</evidence>
<protein>
    <submittedName>
        <fullName evidence="6">Phosphatidylinositol kinase</fullName>
    </submittedName>
</protein>
<evidence type="ECO:0000259" key="5">
    <source>
        <dbReference type="Pfam" id="PF13657"/>
    </source>
</evidence>
<gene>
    <name evidence="6" type="ORF">C2869_21860</name>
</gene>
<accession>A0A2S0VYA1</accession>
<dbReference type="PANTHER" id="PTHR37419">
    <property type="entry name" value="SERINE/THREONINE-PROTEIN KINASE TOXIN HIPA"/>
    <property type="match status" value="1"/>
</dbReference>
<dbReference type="OrthoDB" id="9805913at2"/>
<reference evidence="6 7" key="1">
    <citation type="submission" date="2018-01" db="EMBL/GenBank/DDBJ databases">
        <title>Genome sequence of a Cantenovulum-like bacteria.</title>
        <authorList>
            <person name="Tan W.R."/>
            <person name="Lau N.-S."/>
            <person name="Go F."/>
            <person name="Amirul A.-A.A."/>
        </authorList>
    </citation>
    <scope>NUCLEOTIDE SEQUENCE [LARGE SCALE GENOMIC DNA]</scope>
    <source>
        <strain evidence="6 7">CCB-QB4</strain>
        <plasmid evidence="7">Plasmid unnamed1</plasmid>
    </source>
</reference>
<dbReference type="GO" id="GO:0004674">
    <property type="term" value="F:protein serine/threonine kinase activity"/>
    <property type="evidence" value="ECO:0007669"/>
    <property type="project" value="TreeGrafter"/>
</dbReference>
<comment type="similarity">
    <text evidence="1">Belongs to the HipA Ser/Thr kinase family.</text>
</comment>
<evidence type="ECO:0000259" key="4">
    <source>
        <dbReference type="Pfam" id="PF07804"/>
    </source>
</evidence>
<evidence type="ECO:0000256" key="2">
    <source>
        <dbReference type="ARBA" id="ARBA00022679"/>
    </source>
</evidence>
<keyword evidence="7" id="KW-1185">Reference proteome</keyword>
<evidence type="ECO:0000256" key="1">
    <source>
        <dbReference type="ARBA" id="ARBA00010164"/>
    </source>
</evidence>